<dbReference type="PANTHER" id="PTHR32039">
    <property type="entry name" value="MAGNESIUM-CHELATASE SUBUNIT CHLI"/>
    <property type="match status" value="1"/>
</dbReference>
<evidence type="ECO:0000313" key="2">
    <source>
        <dbReference type="EMBL" id="ACT57499.1"/>
    </source>
</evidence>
<feature type="domain" description="Magnesium chelatase ChlI-like catalytic" evidence="1">
    <location>
        <begin position="1"/>
        <end position="177"/>
    </location>
</feature>
<dbReference type="GO" id="GO:0005524">
    <property type="term" value="F:ATP binding"/>
    <property type="evidence" value="ECO:0007669"/>
    <property type="project" value="InterPro"/>
</dbReference>
<name>C6XGJ6_LIBAP</name>
<dbReference type="Pfam" id="PF01078">
    <property type="entry name" value="Mg_chelatase"/>
    <property type="match status" value="1"/>
</dbReference>
<proteinExistence type="predicted"/>
<dbReference type="InterPro" id="IPR000523">
    <property type="entry name" value="Mg_chelatse_chII-like_cat_dom"/>
</dbReference>
<dbReference type="InterPro" id="IPR027417">
    <property type="entry name" value="P-loop_NTPase"/>
</dbReference>
<dbReference type="STRING" id="537021.CLIBASIA_04640"/>
<sequence length="186" mass="20454">MIGPPGARKSMLASCLPSILLPLSLEESLEVSMIYSISGHSSHEYSFIQNRPFRSPHHSVTIAALIGGGLQVLPGEDSLAHNGVLFLDEIPEFSPQTLNALRQPLETGECIIARANRKISYPSRIQLIAAMNPCRCGMSNKDENVCIRGPRCATEYQARISGPLMDRIDIRIAVPSRTHIRSFCNE</sequence>
<organism evidence="2 3">
    <name type="scientific">Liberibacter asiaticus (strain psy62)</name>
    <dbReference type="NCBI Taxonomy" id="537021"/>
    <lineage>
        <taxon>Bacteria</taxon>
        <taxon>Pseudomonadati</taxon>
        <taxon>Pseudomonadota</taxon>
        <taxon>Alphaproteobacteria</taxon>
        <taxon>Hyphomicrobiales</taxon>
        <taxon>Rhizobiaceae</taxon>
        <taxon>Liberibacter</taxon>
    </lineage>
</organism>
<dbReference type="KEGG" id="las:CLIBASIA_04640"/>
<protein>
    <recommendedName>
        <fullName evidence="1">Magnesium chelatase ChlI-like catalytic domain-containing protein</fullName>
    </recommendedName>
</protein>
<dbReference type="SUPFAM" id="SSF52540">
    <property type="entry name" value="P-loop containing nucleoside triphosphate hydrolases"/>
    <property type="match status" value="1"/>
</dbReference>
<dbReference type="PANTHER" id="PTHR32039:SF7">
    <property type="entry name" value="COMPETENCE PROTEIN COMM"/>
    <property type="match status" value="1"/>
</dbReference>
<evidence type="ECO:0000259" key="1">
    <source>
        <dbReference type="Pfam" id="PF01078"/>
    </source>
</evidence>
<dbReference type="InterPro" id="IPR045006">
    <property type="entry name" value="CHLI-like"/>
</dbReference>
<accession>C6XGJ6</accession>
<dbReference type="Proteomes" id="UP000002744">
    <property type="component" value="Chromosome"/>
</dbReference>
<dbReference type="AlphaFoldDB" id="C6XGJ6"/>
<dbReference type="EMBL" id="CP001677">
    <property type="protein sequence ID" value="ACT57499.1"/>
    <property type="molecule type" value="Genomic_DNA"/>
</dbReference>
<dbReference type="eggNOG" id="COG0606">
    <property type="taxonomic scope" value="Bacteria"/>
</dbReference>
<reference evidence="2 3" key="2">
    <citation type="journal article" date="2011" name="Appl. Environ. Microbiol.">
        <title>Diversity and plasticity of the intracellular plant pathogen and insect symbiont, 'Candidatus Liberibacter asiaticus', revealed by hyper variable prophage genes with intragenic tandem repeats.</title>
        <authorList>
            <person name="Zhou L."/>
            <person name="Powell C.A."/>
            <person name="Hoffman M.T."/>
            <person name="Li W."/>
            <person name="Fan G."/>
            <person name="Liu B."/>
            <person name="Lin H."/>
            <person name="Duan Y."/>
        </authorList>
    </citation>
    <scope>NUCLEOTIDE SEQUENCE [LARGE SCALE GENOMIC DNA]</scope>
    <source>
        <strain evidence="3">psy62</strain>
    </source>
</reference>
<gene>
    <name evidence="2" type="ordered locus">CLIBASIA_04640</name>
</gene>
<reference evidence="2 3" key="1">
    <citation type="journal article" date="2009" name="Mol. Plant Microbe Interact.">
        <title>Complete genome sequence of citrus huanglongbing bacterium, 'Candidatus Liberibacter asiaticus' obtained through metagenomics.</title>
        <authorList>
            <person name="Duan Y."/>
            <person name="Zhou L."/>
            <person name="Hall D.G."/>
            <person name="Li W."/>
            <person name="Doddapaneni H."/>
            <person name="Lin H."/>
            <person name="Liu L."/>
            <person name="Vahling C.M."/>
            <person name="Gabriel D.W."/>
            <person name="Williams K.P."/>
            <person name="Dickerman A."/>
            <person name="Sun Y."/>
            <person name="Gottwald T."/>
        </authorList>
    </citation>
    <scope>NUCLEOTIDE SEQUENCE [LARGE SCALE GENOMIC DNA]</scope>
    <source>
        <strain evidence="3">psy62</strain>
    </source>
</reference>
<dbReference type="HOGENOM" id="CLU_026145_2_0_5"/>
<dbReference type="Gene3D" id="3.40.50.300">
    <property type="entry name" value="P-loop containing nucleotide triphosphate hydrolases"/>
    <property type="match status" value="1"/>
</dbReference>
<evidence type="ECO:0000313" key="3">
    <source>
        <dbReference type="Proteomes" id="UP000002744"/>
    </source>
</evidence>